<evidence type="ECO:0000313" key="1">
    <source>
        <dbReference type="EMBL" id="KAJ0204488.1"/>
    </source>
</evidence>
<evidence type="ECO:0000313" key="2">
    <source>
        <dbReference type="Proteomes" id="UP000235145"/>
    </source>
</evidence>
<comment type="caution">
    <text evidence="1">The sequence shown here is derived from an EMBL/GenBank/DDBJ whole genome shotgun (WGS) entry which is preliminary data.</text>
</comment>
<name>A0A9R1VGU8_LACSA</name>
<dbReference type="AlphaFoldDB" id="A0A9R1VGU8"/>
<dbReference type="EMBL" id="NBSK02000005">
    <property type="protein sequence ID" value="KAJ0204488.1"/>
    <property type="molecule type" value="Genomic_DNA"/>
</dbReference>
<dbReference type="Proteomes" id="UP000235145">
    <property type="component" value="Unassembled WGS sequence"/>
</dbReference>
<gene>
    <name evidence="1" type="ORF">LSAT_V11C500247220</name>
</gene>
<accession>A0A9R1VGU8</accession>
<proteinExistence type="predicted"/>
<organism evidence="1 2">
    <name type="scientific">Lactuca sativa</name>
    <name type="common">Garden lettuce</name>
    <dbReference type="NCBI Taxonomy" id="4236"/>
    <lineage>
        <taxon>Eukaryota</taxon>
        <taxon>Viridiplantae</taxon>
        <taxon>Streptophyta</taxon>
        <taxon>Embryophyta</taxon>
        <taxon>Tracheophyta</taxon>
        <taxon>Spermatophyta</taxon>
        <taxon>Magnoliopsida</taxon>
        <taxon>eudicotyledons</taxon>
        <taxon>Gunneridae</taxon>
        <taxon>Pentapetalae</taxon>
        <taxon>asterids</taxon>
        <taxon>campanulids</taxon>
        <taxon>Asterales</taxon>
        <taxon>Asteraceae</taxon>
        <taxon>Cichorioideae</taxon>
        <taxon>Cichorieae</taxon>
        <taxon>Lactucinae</taxon>
        <taxon>Lactuca</taxon>
    </lineage>
</organism>
<sequence>MPLMEVVEGMKAELVALKTEVEKMLFEWTEGIILTSCWNGMKVLYTTPNPRYVPPQCHFDNPFKNCLYPLLPIGAFLGTGLATAGGGGGGGWAVGDGGGGG</sequence>
<protein>
    <submittedName>
        <fullName evidence="1">Uncharacterized protein</fullName>
    </submittedName>
</protein>
<reference evidence="1 2" key="1">
    <citation type="journal article" date="2017" name="Nat. Commun.">
        <title>Genome assembly with in vitro proximity ligation data and whole-genome triplication in lettuce.</title>
        <authorList>
            <person name="Reyes-Chin-Wo S."/>
            <person name="Wang Z."/>
            <person name="Yang X."/>
            <person name="Kozik A."/>
            <person name="Arikit S."/>
            <person name="Song C."/>
            <person name="Xia L."/>
            <person name="Froenicke L."/>
            <person name="Lavelle D.O."/>
            <person name="Truco M.J."/>
            <person name="Xia R."/>
            <person name="Zhu S."/>
            <person name="Xu C."/>
            <person name="Xu H."/>
            <person name="Xu X."/>
            <person name="Cox K."/>
            <person name="Korf I."/>
            <person name="Meyers B.C."/>
            <person name="Michelmore R.W."/>
        </authorList>
    </citation>
    <scope>NUCLEOTIDE SEQUENCE [LARGE SCALE GENOMIC DNA]</scope>
    <source>
        <strain evidence="2">cv. Salinas</strain>
        <tissue evidence="1">Seedlings</tissue>
    </source>
</reference>
<keyword evidence="2" id="KW-1185">Reference proteome</keyword>